<dbReference type="Proteomes" id="UP000182276">
    <property type="component" value="Unassembled WGS sequence"/>
</dbReference>
<evidence type="ECO:0000313" key="1">
    <source>
        <dbReference type="EMBL" id="SDM23441.1"/>
    </source>
</evidence>
<accession>A0ABY0R1D2</accession>
<reference evidence="1 2" key="1">
    <citation type="submission" date="2016-10" db="EMBL/GenBank/DDBJ databases">
        <authorList>
            <person name="Varghese N."/>
            <person name="Submissions S."/>
        </authorList>
    </citation>
    <scope>NUCLEOTIDE SEQUENCE [LARGE SCALE GENOMIC DNA]</scope>
    <source>
        <strain evidence="1 2">DSM 6083</strain>
    </source>
</reference>
<proteinExistence type="predicted"/>
<protein>
    <submittedName>
        <fullName evidence="1">Uncharacterized protein</fullName>
    </submittedName>
</protein>
<dbReference type="EMBL" id="FNHO01000003">
    <property type="protein sequence ID" value="SDM23441.1"/>
    <property type="molecule type" value="Genomic_DNA"/>
</dbReference>
<comment type="caution">
    <text evidence="1">The sequence shown here is derived from an EMBL/GenBank/DDBJ whole genome shotgun (WGS) entry which is preliminary data.</text>
</comment>
<name>A0ABY0R1D2_9GAMM</name>
<keyword evidence="2" id="KW-1185">Reference proteome</keyword>
<sequence>MAQCHHSAARCKDCAVLLPSRDRPPYQRYRTESELKYHGKDPRQCTALRNHINALLADGASLVGRDPVRLVYKGQTLTVQHGLLLSEPTPDELVEALNVLAKGNDRARAAAIETCLRHLDDALAPYPPFRYRDVDMSHLSDDLGSISRW</sequence>
<gene>
    <name evidence="1" type="ORF">SAMN05660875_103174</name>
</gene>
<evidence type="ECO:0000313" key="2">
    <source>
        <dbReference type="Proteomes" id="UP000182276"/>
    </source>
</evidence>
<organism evidence="1 2">
    <name type="scientific">Stutzerimonas balearica DSM 6083</name>
    <dbReference type="NCBI Taxonomy" id="1123016"/>
    <lineage>
        <taxon>Bacteria</taxon>
        <taxon>Pseudomonadati</taxon>
        <taxon>Pseudomonadota</taxon>
        <taxon>Gammaproteobacteria</taxon>
        <taxon>Pseudomonadales</taxon>
        <taxon>Pseudomonadaceae</taxon>
        <taxon>Stutzerimonas</taxon>
    </lineage>
</organism>